<evidence type="ECO:0000313" key="4">
    <source>
        <dbReference type="Proteomes" id="UP000319557"/>
    </source>
</evidence>
<dbReference type="Pfam" id="PF07596">
    <property type="entry name" value="SBP_bac_10"/>
    <property type="match status" value="1"/>
</dbReference>
<reference evidence="3 4" key="1">
    <citation type="submission" date="2019-02" db="EMBL/GenBank/DDBJ databases">
        <title>Deep-cultivation of Planctomycetes and their phenomic and genomic characterization uncovers novel biology.</title>
        <authorList>
            <person name="Wiegand S."/>
            <person name="Jogler M."/>
            <person name="Boedeker C."/>
            <person name="Pinto D."/>
            <person name="Vollmers J."/>
            <person name="Rivas-Marin E."/>
            <person name="Kohn T."/>
            <person name="Peeters S.H."/>
            <person name="Heuer A."/>
            <person name="Rast P."/>
            <person name="Oberbeckmann S."/>
            <person name="Bunk B."/>
            <person name="Jeske O."/>
            <person name="Meyerdierks A."/>
            <person name="Storesund J.E."/>
            <person name="Kallscheuer N."/>
            <person name="Luecker S."/>
            <person name="Lage O.M."/>
            <person name="Pohl T."/>
            <person name="Merkel B.J."/>
            <person name="Hornburger P."/>
            <person name="Mueller R.-W."/>
            <person name="Bruemmer F."/>
            <person name="Labrenz M."/>
            <person name="Spormann A.M."/>
            <person name="Op den Camp H."/>
            <person name="Overmann J."/>
            <person name="Amann R."/>
            <person name="Jetten M.S.M."/>
            <person name="Mascher T."/>
            <person name="Medema M.H."/>
            <person name="Devos D.P."/>
            <person name="Kaster A.-K."/>
            <person name="Ovreas L."/>
            <person name="Rohde M."/>
            <person name="Galperin M.Y."/>
            <person name="Jogler C."/>
        </authorList>
    </citation>
    <scope>NUCLEOTIDE SEQUENCE [LARGE SCALE GENOMIC DNA]</scope>
    <source>
        <strain evidence="3 4">EC9</strain>
    </source>
</reference>
<feature type="domain" description="DUF1559" evidence="2">
    <location>
        <begin position="32"/>
        <end position="329"/>
    </location>
</feature>
<dbReference type="InterPro" id="IPR045584">
    <property type="entry name" value="Pilin-like"/>
</dbReference>
<evidence type="ECO:0000259" key="2">
    <source>
        <dbReference type="Pfam" id="PF07596"/>
    </source>
</evidence>
<keyword evidence="1" id="KW-1133">Transmembrane helix</keyword>
<organism evidence="3 4">
    <name type="scientific">Rosistilla ulvae</name>
    <dbReference type="NCBI Taxonomy" id="1930277"/>
    <lineage>
        <taxon>Bacteria</taxon>
        <taxon>Pseudomonadati</taxon>
        <taxon>Planctomycetota</taxon>
        <taxon>Planctomycetia</taxon>
        <taxon>Pirellulales</taxon>
        <taxon>Pirellulaceae</taxon>
        <taxon>Rosistilla</taxon>
    </lineage>
</organism>
<dbReference type="AlphaFoldDB" id="A0A517M6I0"/>
<evidence type="ECO:0000256" key="1">
    <source>
        <dbReference type="SAM" id="Phobius"/>
    </source>
</evidence>
<accession>A0A517M6I0</accession>
<sequence length="366" mass="39172">MKRRGFTIIEMLVTITIIGILVSLLLPAINMAREAARQTQCANNLRQMGTALIARAEQDKGRLCSGSFDWANDGAVTDIGWVADLVRDGLAPSEFRCASNPSQISAAYRDLIEMSVADAGNEACAPRLGKAPVTQIDGTIAKNYALTIVDENLAASGTDRIAMLTRDVYDRGFNTNYAASWFLVRGGVRLDDSGNLNPVDAGCSTDMNHPNVTTGPLTTKQIDSARVPGYTIPLLCDAKSNDTLTTDLGDRLGGELMTRTVVGGAITISGLATPSFAAGTAREGASGWWKVWNKETLQDYRGMFALHRGICNVVMADGSVKQLFDENEDGFINNGFPQNSNFQSDVIEAGPLKLASTYTLTASGND</sequence>
<keyword evidence="1" id="KW-0472">Membrane</keyword>
<dbReference type="NCBIfam" id="TIGR04294">
    <property type="entry name" value="pre_pil_HX9DG"/>
    <property type="match status" value="1"/>
</dbReference>
<dbReference type="RefSeq" id="WP_145348300.1">
    <property type="nucleotide sequence ID" value="NZ_CP036261.1"/>
</dbReference>
<feature type="transmembrane region" description="Helical" evidence="1">
    <location>
        <begin position="12"/>
        <end position="32"/>
    </location>
</feature>
<proteinExistence type="predicted"/>
<dbReference type="OrthoDB" id="254023at2"/>
<dbReference type="NCBIfam" id="TIGR02532">
    <property type="entry name" value="IV_pilin_GFxxxE"/>
    <property type="match status" value="1"/>
</dbReference>
<dbReference type="PANTHER" id="PTHR30093:SF2">
    <property type="entry name" value="TYPE II SECRETION SYSTEM PROTEIN H"/>
    <property type="match status" value="1"/>
</dbReference>
<dbReference type="Proteomes" id="UP000319557">
    <property type="component" value="Chromosome"/>
</dbReference>
<dbReference type="Gene3D" id="3.30.700.10">
    <property type="entry name" value="Glycoprotein, Type 4 Pilin"/>
    <property type="match status" value="1"/>
</dbReference>
<dbReference type="InterPro" id="IPR027558">
    <property type="entry name" value="Pre_pil_HX9DG_C"/>
</dbReference>
<protein>
    <recommendedName>
        <fullName evidence="2">DUF1559 domain-containing protein</fullName>
    </recommendedName>
</protein>
<gene>
    <name evidence="3" type="ORF">EC9_47000</name>
</gene>
<dbReference type="KEGG" id="ruv:EC9_47000"/>
<dbReference type="Pfam" id="PF07963">
    <property type="entry name" value="N_methyl"/>
    <property type="match status" value="1"/>
</dbReference>
<dbReference type="PANTHER" id="PTHR30093">
    <property type="entry name" value="GENERAL SECRETION PATHWAY PROTEIN G"/>
    <property type="match status" value="1"/>
</dbReference>
<dbReference type="EMBL" id="CP036261">
    <property type="protein sequence ID" value="QDS90491.1"/>
    <property type="molecule type" value="Genomic_DNA"/>
</dbReference>
<keyword evidence="4" id="KW-1185">Reference proteome</keyword>
<keyword evidence="1" id="KW-0812">Transmembrane</keyword>
<dbReference type="InterPro" id="IPR012902">
    <property type="entry name" value="N_methyl_site"/>
</dbReference>
<name>A0A517M6I0_9BACT</name>
<dbReference type="SUPFAM" id="SSF54523">
    <property type="entry name" value="Pili subunits"/>
    <property type="match status" value="1"/>
</dbReference>
<dbReference type="InterPro" id="IPR011453">
    <property type="entry name" value="DUF1559"/>
</dbReference>
<evidence type="ECO:0000313" key="3">
    <source>
        <dbReference type="EMBL" id="QDS90491.1"/>
    </source>
</evidence>